<feature type="domain" description="Alpha-carbonic anhydrase" evidence="2">
    <location>
        <begin position="25"/>
        <end position="285"/>
    </location>
</feature>
<evidence type="ECO:0000256" key="1">
    <source>
        <dbReference type="ARBA" id="ARBA00010718"/>
    </source>
</evidence>
<keyword evidence="3" id="KW-1185">Reference proteome</keyword>
<comment type="similarity">
    <text evidence="1">Belongs to the alpha-carbonic anhydrase family.</text>
</comment>
<dbReference type="InterPro" id="IPR023561">
    <property type="entry name" value="Carbonic_anhydrase_a-class"/>
</dbReference>
<dbReference type="PANTHER" id="PTHR18952:SF208">
    <property type="entry name" value="CARBONIC ANHYDRASE XA-RELATED"/>
    <property type="match status" value="1"/>
</dbReference>
<dbReference type="Gene3D" id="3.10.200.10">
    <property type="entry name" value="Alpha carbonic anhydrase"/>
    <property type="match status" value="1"/>
</dbReference>
<dbReference type="InterPro" id="IPR001148">
    <property type="entry name" value="CA_dom"/>
</dbReference>
<reference evidence="4" key="1">
    <citation type="submission" date="2025-08" db="UniProtKB">
        <authorList>
            <consortium name="RefSeq"/>
        </authorList>
    </citation>
    <scope>IDENTIFICATION</scope>
</reference>
<dbReference type="PANTHER" id="PTHR18952">
    <property type="entry name" value="CARBONIC ANHYDRASE"/>
    <property type="match status" value="1"/>
</dbReference>
<evidence type="ECO:0000313" key="4">
    <source>
        <dbReference type="RefSeq" id="XP_014675755.1"/>
    </source>
</evidence>
<accession>A0ABM1EU84</accession>
<dbReference type="Proteomes" id="UP000695022">
    <property type="component" value="Unplaced"/>
</dbReference>
<dbReference type="SUPFAM" id="SSF51069">
    <property type="entry name" value="Carbonic anhydrase"/>
    <property type="match status" value="1"/>
</dbReference>
<dbReference type="SMART" id="SM01057">
    <property type="entry name" value="Carb_anhydrase"/>
    <property type="match status" value="1"/>
</dbReference>
<gene>
    <name evidence="4" type="primary">LOC106815762</name>
</gene>
<dbReference type="InterPro" id="IPR036398">
    <property type="entry name" value="CA_dom_sf"/>
</dbReference>
<name>A0ABM1EU84_PRICU</name>
<evidence type="ECO:0000313" key="3">
    <source>
        <dbReference type="Proteomes" id="UP000695022"/>
    </source>
</evidence>
<sequence>MTLKKKRAEKKSGPCLKDLLRFLPMTWRSRPDYWGLIVVPDWAMCEQGRRQSPINIDPAKLLYDPHLRPLHIDRLRLRGQLSNNGHNLVYKPSNDSSDVHLTISGGPLAYHYTFHAIHVHFGMKDALGSEHTVNDRAFPAEIQIIFYNSDLYANISEAKHLPLGVATISLLAQVGKVPNAELSVVLRNVSHLTYKGLDVGNLHLSICELLPDTKQYITYDGSLTTPGCYESVTWVIMNKPIYITSQQLNEMRALFQGTKLYPGAPLGNNYRPPQPIYHRPLRTNIDFNFKQSRTCPTMKYETYYQANVLSKR</sequence>
<organism evidence="3 4">
    <name type="scientific">Priapulus caudatus</name>
    <name type="common">Priapulid worm</name>
    <dbReference type="NCBI Taxonomy" id="37621"/>
    <lineage>
        <taxon>Eukaryota</taxon>
        <taxon>Metazoa</taxon>
        <taxon>Ecdysozoa</taxon>
        <taxon>Scalidophora</taxon>
        <taxon>Priapulida</taxon>
        <taxon>Priapulimorpha</taxon>
        <taxon>Priapulimorphida</taxon>
        <taxon>Priapulidae</taxon>
        <taxon>Priapulus</taxon>
    </lineage>
</organism>
<evidence type="ECO:0000259" key="2">
    <source>
        <dbReference type="PROSITE" id="PS51144"/>
    </source>
</evidence>
<proteinExistence type="inferred from homology"/>
<dbReference type="RefSeq" id="XP_014675755.1">
    <property type="nucleotide sequence ID" value="XM_014820269.1"/>
</dbReference>
<dbReference type="Pfam" id="PF00194">
    <property type="entry name" value="Carb_anhydrase"/>
    <property type="match status" value="1"/>
</dbReference>
<protein>
    <submittedName>
        <fullName evidence="4">Carbonic anhydrase-like protein 2</fullName>
    </submittedName>
</protein>
<dbReference type="PROSITE" id="PS51144">
    <property type="entry name" value="ALPHA_CA_2"/>
    <property type="match status" value="1"/>
</dbReference>
<dbReference type="GeneID" id="106815762"/>